<proteinExistence type="predicted"/>
<gene>
    <name evidence="1" type="ORF">LCGC14_1494380</name>
</gene>
<comment type="caution">
    <text evidence="1">The sequence shown here is derived from an EMBL/GenBank/DDBJ whole genome shotgun (WGS) entry which is preliminary data.</text>
</comment>
<feature type="non-terminal residue" evidence="1">
    <location>
        <position position="1"/>
    </location>
</feature>
<evidence type="ECO:0000313" key="1">
    <source>
        <dbReference type="EMBL" id="KKM65138.1"/>
    </source>
</evidence>
<protein>
    <submittedName>
        <fullName evidence="1">Uncharacterized protein</fullName>
    </submittedName>
</protein>
<dbReference type="EMBL" id="LAZR01010773">
    <property type="protein sequence ID" value="KKM65138.1"/>
    <property type="molecule type" value="Genomic_DNA"/>
</dbReference>
<reference evidence="1" key="1">
    <citation type="journal article" date="2015" name="Nature">
        <title>Complex archaea that bridge the gap between prokaryotes and eukaryotes.</title>
        <authorList>
            <person name="Spang A."/>
            <person name="Saw J.H."/>
            <person name="Jorgensen S.L."/>
            <person name="Zaremba-Niedzwiedzka K."/>
            <person name="Martijn J."/>
            <person name="Lind A.E."/>
            <person name="van Eijk R."/>
            <person name="Schleper C."/>
            <person name="Guy L."/>
            <person name="Ettema T.J."/>
        </authorList>
    </citation>
    <scope>NUCLEOTIDE SEQUENCE</scope>
</reference>
<organism evidence="1">
    <name type="scientific">marine sediment metagenome</name>
    <dbReference type="NCBI Taxonomy" id="412755"/>
    <lineage>
        <taxon>unclassified sequences</taxon>
        <taxon>metagenomes</taxon>
        <taxon>ecological metagenomes</taxon>
    </lineage>
</organism>
<accession>A0A0F9J6F3</accession>
<name>A0A0F9J6F3_9ZZZZ</name>
<dbReference type="AlphaFoldDB" id="A0A0F9J6F3"/>
<sequence>IALKYTTTLKLGQIIGIIKNIPSWSIGDESPTNEAVGTGNDSNTQFFLDQINVIASSYTLYANAVAMTETTHYTLNKDTGEITLTGDGVTMLSTNALTAKYKYFDIGMSDSYLTSVLERAEKQVDKKVNSTFTDGTATNPSYPLETEFQSSEGLFMDRIITSKKPLKDIETTLDGDHTAVITTISLASGTGVNYPTSGSIIIGSEVITYTGITDDDLTGCTRGALGTTAAAHDDGDAVHSTILFRSDTTEGTAVSWTIQPWDTSMNATAEGLIYKFKDADPNPLTRRGVANRIKILYYYGSDAIPEDITRLALLFAKRMLIQDNVGSSIIKGRDEFRPEMFNVDVKEIESIINSYIVLSIGNT</sequence>